<dbReference type="AlphaFoldDB" id="A0A8S2SEB6"/>
<proteinExistence type="predicted"/>
<protein>
    <submittedName>
        <fullName evidence="6">Uncharacterized protein</fullName>
    </submittedName>
</protein>
<evidence type="ECO:0000313" key="8">
    <source>
        <dbReference type="Proteomes" id="UP000681720"/>
    </source>
</evidence>
<dbReference type="Proteomes" id="UP000676336">
    <property type="component" value="Unassembled WGS sequence"/>
</dbReference>
<dbReference type="GO" id="GO:0005929">
    <property type="term" value="C:cilium"/>
    <property type="evidence" value="ECO:0007669"/>
    <property type="project" value="TreeGrafter"/>
</dbReference>
<dbReference type="Proteomes" id="UP000681720">
    <property type="component" value="Unassembled WGS sequence"/>
</dbReference>
<evidence type="ECO:0000256" key="2">
    <source>
        <dbReference type="ARBA" id="ARBA00022490"/>
    </source>
</evidence>
<evidence type="ECO:0000256" key="3">
    <source>
        <dbReference type="ARBA" id="ARBA00022737"/>
    </source>
</evidence>
<evidence type="ECO:0000313" key="6">
    <source>
        <dbReference type="EMBL" id="CAF4216187.1"/>
    </source>
</evidence>
<name>A0A8S2SEB6_9BILA</name>
<comment type="subcellular location">
    <subcellularLocation>
        <location evidence="1">Cytoplasm</location>
    </subcellularLocation>
</comment>
<reference evidence="6" key="1">
    <citation type="submission" date="2021-02" db="EMBL/GenBank/DDBJ databases">
        <authorList>
            <person name="Nowell W R."/>
        </authorList>
    </citation>
    <scope>NUCLEOTIDE SEQUENCE</scope>
</reference>
<evidence type="ECO:0000313" key="5">
    <source>
        <dbReference type="EMBL" id="CAF4199034.1"/>
    </source>
</evidence>
<organism evidence="6 8">
    <name type="scientific">Rotaria magnacalcarata</name>
    <dbReference type="NCBI Taxonomy" id="392030"/>
    <lineage>
        <taxon>Eukaryota</taxon>
        <taxon>Metazoa</taxon>
        <taxon>Spiralia</taxon>
        <taxon>Gnathifera</taxon>
        <taxon>Rotifera</taxon>
        <taxon>Eurotatoria</taxon>
        <taxon>Bdelloidea</taxon>
        <taxon>Philodinida</taxon>
        <taxon>Philodinidae</taxon>
        <taxon>Rotaria</taxon>
    </lineage>
</organism>
<keyword evidence="2" id="KW-0963">Cytoplasm</keyword>
<comment type="caution">
    <text evidence="6">The sequence shown here is derived from an EMBL/GenBank/DDBJ whole genome shotgun (WGS) entry which is preliminary data.</text>
</comment>
<dbReference type="PANTHER" id="PTHR46630:SF1">
    <property type="entry name" value="TETRATRICOPEPTIDE REPEAT PROTEIN 29"/>
    <property type="match status" value="1"/>
</dbReference>
<dbReference type="InterPro" id="IPR051476">
    <property type="entry name" value="Bac_ResReg_Asp_Phosphatase"/>
</dbReference>
<keyword evidence="3" id="KW-0677">Repeat</keyword>
<dbReference type="GO" id="GO:0003341">
    <property type="term" value="P:cilium movement"/>
    <property type="evidence" value="ECO:0007669"/>
    <property type="project" value="TreeGrafter"/>
</dbReference>
<accession>A0A8S2SEB6</accession>
<keyword evidence="4" id="KW-0802">TPR repeat</keyword>
<dbReference type="Proteomes" id="UP000681967">
    <property type="component" value="Unassembled WGS sequence"/>
</dbReference>
<evidence type="ECO:0000313" key="7">
    <source>
        <dbReference type="EMBL" id="CAF5175221.1"/>
    </source>
</evidence>
<dbReference type="PANTHER" id="PTHR46630">
    <property type="entry name" value="TETRATRICOPEPTIDE REPEAT PROTEIN 29"/>
    <property type="match status" value="1"/>
</dbReference>
<dbReference type="EMBL" id="CAJOBH010285989">
    <property type="protein sequence ID" value="CAF5175221.1"/>
    <property type="molecule type" value="Genomic_DNA"/>
</dbReference>
<dbReference type="EMBL" id="CAJOBI010018178">
    <property type="protein sequence ID" value="CAF4199034.1"/>
    <property type="molecule type" value="Genomic_DNA"/>
</dbReference>
<feature type="non-terminal residue" evidence="6">
    <location>
        <position position="94"/>
    </location>
</feature>
<evidence type="ECO:0000256" key="1">
    <source>
        <dbReference type="ARBA" id="ARBA00004496"/>
    </source>
</evidence>
<feature type="non-terminal residue" evidence="6">
    <location>
        <position position="1"/>
    </location>
</feature>
<evidence type="ECO:0000256" key="4">
    <source>
        <dbReference type="ARBA" id="ARBA00022803"/>
    </source>
</evidence>
<gene>
    <name evidence="7" type="ORF">BYL167_LOCUS78079</name>
    <name evidence="6" type="ORF">GIL414_LOCUS22189</name>
    <name evidence="5" type="ORF">SMN809_LOCUS21807</name>
</gene>
<dbReference type="EMBL" id="CAJOBJ010021260">
    <property type="protein sequence ID" value="CAF4216187.1"/>
    <property type="molecule type" value="Genomic_DNA"/>
</dbReference>
<dbReference type="GO" id="GO:0005737">
    <property type="term" value="C:cytoplasm"/>
    <property type="evidence" value="ECO:0007669"/>
    <property type="project" value="UniProtKB-SubCell"/>
</dbReference>
<sequence>HPYNRRPLLDAEVDKLRFLCVYLNKAEEAERRKQYSNVYKNYLELASFFFKSDDHWLSDYFYKKCLSLAQTYSQLDSQLVAEAYRNVARVYERR</sequence>